<dbReference type="EMBL" id="AP022642">
    <property type="protein sequence ID" value="BCA30317.1"/>
    <property type="molecule type" value="Genomic_DNA"/>
</dbReference>
<organism evidence="2 3">
    <name type="scientific">Metapseudomonas otitidis</name>
    <dbReference type="NCBI Taxonomy" id="319939"/>
    <lineage>
        <taxon>Bacteria</taxon>
        <taxon>Pseudomonadati</taxon>
        <taxon>Pseudomonadota</taxon>
        <taxon>Gammaproteobacteria</taxon>
        <taxon>Pseudomonadales</taxon>
        <taxon>Pseudomonadaceae</taxon>
        <taxon>Metapseudomonas</taxon>
    </lineage>
</organism>
<name>A0A679GUL5_9GAMM</name>
<feature type="transmembrane region" description="Helical" evidence="1">
    <location>
        <begin position="336"/>
        <end position="356"/>
    </location>
</feature>
<feature type="transmembrane region" description="Helical" evidence="1">
    <location>
        <begin position="406"/>
        <end position="426"/>
    </location>
</feature>
<feature type="transmembrane region" description="Helical" evidence="1">
    <location>
        <begin position="368"/>
        <end position="394"/>
    </location>
</feature>
<feature type="transmembrane region" description="Helical" evidence="1">
    <location>
        <begin position="185"/>
        <end position="208"/>
    </location>
</feature>
<evidence type="ECO:0000256" key="1">
    <source>
        <dbReference type="SAM" id="Phobius"/>
    </source>
</evidence>
<evidence type="ECO:0000313" key="2">
    <source>
        <dbReference type="EMBL" id="BCA30317.1"/>
    </source>
</evidence>
<dbReference type="AlphaFoldDB" id="A0A679GUL5"/>
<gene>
    <name evidence="2" type="ORF">PtoMrB4_42940</name>
</gene>
<dbReference type="GeneID" id="57399511"/>
<keyword evidence="1" id="KW-1133">Transmembrane helix</keyword>
<protein>
    <submittedName>
        <fullName evidence="2">Membrane protein</fullName>
    </submittedName>
</protein>
<dbReference type="InterPro" id="IPR005625">
    <property type="entry name" value="PepSY-ass_TM"/>
</dbReference>
<feature type="transmembrane region" description="Helical" evidence="1">
    <location>
        <begin position="464"/>
        <end position="484"/>
    </location>
</feature>
<keyword evidence="1" id="KW-0812">Transmembrane</keyword>
<accession>A0A679GUL5</accession>
<sequence length="504" mass="54670">MKKTFTQSMAWLHTWGGLLAGWLLFAVFLTGTLAVFDQEIDHWMHPEVRDTPVSTAEAAERGLAYLRQHHPEARAWTLNLPTERSPGLSVSAGERRHGGGVALDPATGEVLPQRDSAGGLFFFRFHFTLDLPRMLGIWVVGLLALGMLVALLTGIVIHKKFFKEFFTFRPGKGQRSWLDAHNATAVLLLPFHLMIAYTGLAIFLLIYMPAALESLFDGDVEAYFHAQSGTEEAHPPRGQTQPAPLAALAPMLAEAERQMGPVGGVVIRHPGRSDARVEVRRVLGNRIALTKGQNMVFDGVTGALLQAPPAMRASVLTHRVIMGLHFAQFGGYPMRWLYFLCGLGGCVMIATGLLLYEVKQRRQASPGMGARLVAALNLAAVAGLGVACVGLLWANRLLPLALAGRAQWEVRVFFLLWLACLVHAVWRPGARGWSEQLGCGAALCLGVPLLGWATGSGAGDFTRGMLEVTAVAIGLLLAGCAWRVQQPAAVRPVRVRRPKAEVQG</sequence>
<feature type="transmembrane region" description="Helical" evidence="1">
    <location>
        <begin position="438"/>
        <end position="458"/>
    </location>
</feature>
<dbReference type="PANTHER" id="PTHR34219">
    <property type="entry name" value="IRON-REGULATED INNER MEMBRANE PROTEIN-RELATED"/>
    <property type="match status" value="1"/>
</dbReference>
<keyword evidence="1" id="KW-0472">Membrane</keyword>
<dbReference type="KEGG" id="poj:PtoMrB4_42940"/>
<dbReference type="Proteomes" id="UP000501237">
    <property type="component" value="Chromosome"/>
</dbReference>
<feature type="transmembrane region" description="Helical" evidence="1">
    <location>
        <begin position="135"/>
        <end position="157"/>
    </location>
</feature>
<dbReference type="RefSeq" id="WP_172434434.1">
    <property type="nucleotide sequence ID" value="NZ_AP022642.1"/>
</dbReference>
<dbReference type="PANTHER" id="PTHR34219:SF4">
    <property type="entry name" value="PEPSY DOMAIN-CONTAINING PROTEIN"/>
    <property type="match status" value="1"/>
</dbReference>
<proteinExistence type="predicted"/>
<dbReference type="Pfam" id="PF03929">
    <property type="entry name" value="PepSY_TM"/>
    <property type="match status" value="1"/>
</dbReference>
<reference evidence="2 3" key="1">
    <citation type="journal article" date="2020" name="Microbiol. Resour. Announc.">
        <title>Complete genome sequence of Pseudomonas otitidis strain MrB4, isolated from Lake Biwa in Japan.</title>
        <authorList>
            <person name="Miyazaki K."/>
            <person name="Hase E."/>
            <person name="Maruya T."/>
        </authorList>
    </citation>
    <scope>NUCLEOTIDE SEQUENCE [LARGE SCALE GENOMIC DNA]</scope>
    <source>
        <strain evidence="2 3">MrB4</strain>
    </source>
</reference>
<evidence type="ECO:0000313" key="3">
    <source>
        <dbReference type="Proteomes" id="UP000501237"/>
    </source>
</evidence>